<feature type="region of interest" description="Disordered" evidence="1">
    <location>
        <begin position="661"/>
        <end position="702"/>
    </location>
</feature>
<dbReference type="InParanoid" id="A0A409Y1R9"/>
<feature type="region of interest" description="Disordered" evidence="1">
    <location>
        <begin position="209"/>
        <end position="238"/>
    </location>
</feature>
<organism evidence="2 3">
    <name type="scientific">Gymnopilus dilepis</name>
    <dbReference type="NCBI Taxonomy" id="231916"/>
    <lineage>
        <taxon>Eukaryota</taxon>
        <taxon>Fungi</taxon>
        <taxon>Dikarya</taxon>
        <taxon>Basidiomycota</taxon>
        <taxon>Agaricomycotina</taxon>
        <taxon>Agaricomycetes</taxon>
        <taxon>Agaricomycetidae</taxon>
        <taxon>Agaricales</taxon>
        <taxon>Agaricineae</taxon>
        <taxon>Hymenogastraceae</taxon>
        <taxon>Gymnopilus</taxon>
    </lineage>
</organism>
<protein>
    <submittedName>
        <fullName evidence="2">Uncharacterized protein</fullName>
    </submittedName>
</protein>
<proteinExistence type="predicted"/>
<comment type="caution">
    <text evidence="2">The sequence shown here is derived from an EMBL/GenBank/DDBJ whole genome shotgun (WGS) entry which is preliminary data.</text>
</comment>
<dbReference type="Proteomes" id="UP000284706">
    <property type="component" value="Unassembled WGS sequence"/>
</dbReference>
<evidence type="ECO:0000313" key="2">
    <source>
        <dbReference type="EMBL" id="PPQ96939.1"/>
    </source>
</evidence>
<sequence length="702" mass="77874">TTKKKKRNQHKEAACCRDKRKGSAAVEGLESSRSSTTRKLKSLDIPQEETEPHLQPTFTNKGVWLCTIARKHPAKKPTSDLVLRRTWGVRCASSTTSIRPPTHRTRGVGLRLTEGVATTPGKIPAFLANEEQRAAGEGNGAAATTAAGTREAGGHLRLALQREGGRMVADAAEHGRDWVSSKGSARTGARHHERRGSQAVMTLVALDRKHQINPPTTHSSRQRRVWTDERDGKDISSPSRFCLAGEAAVARTVIRKTSEERKFTRKRRGHPSKPAGPPTPPVKTQHYEVPKERGAIIAEHSDSADRQTPNAFHGAQENAFELGKAPSDSPLSPKEQPKNLLKTTGNFVSLVSKALNNSAASNEPPYIRGRQEADKADKAYCIAVRRLDRHRLALEERIKETLKLLQRWESKTLRAVKTAAYQPESDLTALIEQYRGGLFRPSPQIYESVAHDESDVVFGIDLPKWAEGGWYKLTQGGENGKTELIPLALTALLSGLDAAYQRVPNDIEKRKAWIYEVSLPAGKLECYASRPGVLLAKFDAPVIASCVKLWLLKLNPPIALYEGWEDFRRIYSHMGSTSLKTDTYCSCQHCFIEAPPRPFQSCNLVETTKVDEADEVYSIKLALLSNSKVHILHPSNGPRLKRKSQFKVVIPHHYDALLPPTIARKKRESERRVPVRKRTAPVDVRLSRSRSSMGADAQPPPA</sequence>
<feature type="region of interest" description="Disordered" evidence="1">
    <location>
        <begin position="177"/>
        <end position="196"/>
    </location>
</feature>
<feature type="region of interest" description="Disordered" evidence="1">
    <location>
        <begin position="253"/>
        <end position="286"/>
    </location>
</feature>
<dbReference type="AlphaFoldDB" id="A0A409Y1R9"/>
<dbReference type="STRING" id="231916.A0A409Y1R9"/>
<evidence type="ECO:0000313" key="3">
    <source>
        <dbReference type="Proteomes" id="UP000284706"/>
    </source>
</evidence>
<accession>A0A409Y1R9</accession>
<feature type="compositionally biased region" description="Basic and acidic residues" evidence="1">
    <location>
        <begin position="225"/>
        <end position="234"/>
    </location>
</feature>
<reference evidence="2 3" key="1">
    <citation type="journal article" date="2018" name="Evol. Lett.">
        <title>Horizontal gene cluster transfer increased hallucinogenic mushroom diversity.</title>
        <authorList>
            <person name="Reynolds H.T."/>
            <person name="Vijayakumar V."/>
            <person name="Gluck-Thaler E."/>
            <person name="Korotkin H.B."/>
            <person name="Matheny P.B."/>
            <person name="Slot J.C."/>
        </authorList>
    </citation>
    <scope>NUCLEOTIDE SEQUENCE [LARGE SCALE GENOMIC DNA]</scope>
    <source>
        <strain evidence="2 3">SRW20</strain>
    </source>
</reference>
<dbReference type="OrthoDB" id="2155291at2759"/>
<keyword evidence="3" id="KW-1185">Reference proteome</keyword>
<dbReference type="Gene3D" id="1.20.1270.60">
    <property type="entry name" value="Arfaptin homology (AH) domain/BAR domain"/>
    <property type="match status" value="1"/>
</dbReference>
<name>A0A409Y1R9_9AGAR</name>
<feature type="non-terminal residue" evidence="2">
    <location>
        <position position="1"/>
    </location>
</feature>
<dbReference type="SUPFAM" id="SSF103657">
    <property type="entry name" value="BAR/IMD domain-like"/>
    <property type="match status" value="1"/>
</dbReference>
<gene>
    <name evidence="2" type="ORF">CVT26_005958</name>
</gene>
<dbReference type="EMBL" id="NHYE01001312">
    <property type="protein sequence ID" value="PPQ96939.1"/>
    <property type="molecule type" value="Genomic_DNA"/>
</dbReference>
<evidence type="ECO:0000256" key="1">
    <source>
        <dbReference type="SAM" id="MobiDB-lite"/>
    </source>
</evidence>
<dbReference type="InterPro" id="IPR027267">
    <property type="entry name" value="AH/BAR_dom_sf"/>
</dbReference>
<feature type="region of interest" description="Disordered" evidence="1">
    <location>
        <begin position="1"/>
        <end position="55"/>
    </location>
</feature>